<dbReference type="EMBL" id="FZMP01000250">
    <property type="protein sequence ID" value="SNQ62995.1"/>
    <property type="molecule type" value="Genomic_DNA"/>
</dbReference>
<keyword evidence="1" id="KW-0489">Methyltransferase</keyword>
<gene>
    <name evidence="1" type="ORF">MNV_990036</name>
</gene>
<proteinExistence type="predicted"/>
<protein>
    <submittedName>
        <fullName evidence="1">Putative Methylase involved in ubiquinone/menaquinone biosynthesis</fullName>
    </submittedName>
</protein>
<dbReference type="RefSeq" id="WP_096207476.1">
    <property type="nucleotide sequence ID" value="NZ_FZMP01000250.1"/>
</dbReference>
<dbReference type="GO" id="GO:0032259">
    <property type="term" value="P:methylation"/>
    <property type="evidence" value="ECO:0007669"/>
    <property type="project" value="UniProtKB-KW"/>
</dbReference>
<dbReference type="PANTHER" id="PTHR43861">
    <property type="entry name" value="TRANS-ACONITATE 2-METHYLTRANSFERASE-RELATED"/>
    <property type="match status" value="1"/>
</dbReference>
<dbReference type="Gene3D" id="3.40.50.150">
    <property type="entry name" value="Vaccinia Virus protein VP39"/>
    <property type="match status" value="1"/>
</dbReference>
<reference evidence="2" key="1">
    <citation type="submission" date="2017-06" db="EMBL/GenBank/DDBJ databases">
        <authorList>
            <person name="Cremers G."/>
        </authorList>
    </citation>
    <scope>NUCLEOTIDE SEQUENCE [LARGE SCALE GENOMIC DNA]</scope>
</reference>
<evidence type="ECO:0000313" key="2">
    <source>
        <dbReference type="Proteomes" id="UP000218615"/>
    </source>
</evidence>
<accession>A0A284VUM9</accession>
<dbReference type="OrthoDB" id="1018at2157"/>
<dbReference type="CDD" id="cd02440">
    <property type="entry name" value="AdoMet_MTases"/>
    <property type="match status" value="1"/>
</dbReference>
<keyword evidence="2" id="KW-1185">Reference proteome</keyword>
<organism evidence="1 2">
    <name type="scientific">Candidatus Methanoperedens nitratireducens</name>
    <dbReference type="NCBI Taxonomy" id="1392998"/>
    <lineage>
        <taxon>Archaea</taxon>
        <taxon>Methanobacteriati</taxon>
        <taxon>Methanobacteriota</taxon>
        <taxon>Stenosarchaea group</taxon>
        <taxon>Methanomicrobia</taxon>
        <taxon>Methanosarcinales</taxon>
        <taxon>ANME-2 cluster</taxon>
        <taxon>Candidatus Methanoperedentaceae</taxon>
        <taxon>Candidatus Methanoperedens</taxon>
    </lineage>
</organism>
<keyword evidence="1" id="KW-0830">Ubiquinone</keyword>
<dbReference type="SUPFAM" id="SSF53335">
    <property type="entry name" value="S-adenosyl-L-methionine-dependent methyltransferases"/>
    <property type="match status" value="1"/>
</dbReference>
<dbReference type="AlphaFoldDB" id="A0A284VUM9"/>
<dbReference type="Pfam" id="PF13489">
    <property type="entry name" value="Methyltransf_23"/>
    <property type="match status" value="1"/>
</dbReference>
<sequence>MSSHEYDGDYFKKTRSNIGLLLKTMRPLWGRWVKIIREYKGGGRLLDIGCGEGYFLQYAEKYYEAYGMDVSDYCISEAYRRTKKTKLSTGSIAHIDHGNEFFDVVTCFDVLEHLDDPEAAVQECRRVLKSGGMLVIRIPNISSLGANWKKEEWFGYKDTTHKSLLSNEGWLSMLRENNFEVLSVFYDGLWDTPYLKYIPRLFQDIFIKIPSLVLFSLGTKYSEKYGENLCIIARRL</sequence>
<dbReference type="PANTHER" id="PTHR43861:SF6">
    <property type="entry name" value="METHYLTRANSFERASE TYPE 11"/>
    <property type="match status" value="1"/>
</dbReference>
<keyword evidence="1" id="KW-0808">Transferase</keyword>
<evidence type="ECO:0000313" key="1">
    <source>
        <dbReference type="EMBL" id="SNQ62995.1"/>
    </source>
</evidence>
<dbReference type="Proteomes" id="UP000218615">
    <property type="component" value="Unassembled WGS sequence"/>
</dbReference>
<dbReference type="GO" id="GO:0008168">
    <property type="term" value="F:methyltransferase activity"/>
    <property type="evidence" value="ECO:0007669"/>
    <property type="project" value="UniProtKB-KW"/>
</dbReference>
<dbReference type="InterPro" id="IPR029063">
    <property type="entry name" value="SAM-dependent_MTases_sf"/>
</dbReference>
<name>A0A284VUM9_9EURY</name>